<evidence type="ECO:0000313" key="2">
    <source>
        <dbReference type="WBParaSite" id="nRc.2.0.1.t08809-RA"/>
    </source>
</evidence>
<keyword evidence="1" id="KW-1185">Reference proteome</keyword>
<organism evidence="1 2">
    <name type="scientific">Romanomermis culicivorax</name>
    <name type="common">Nematode worm</name>
    <dbReference type="NCBI Taxonomy" id="13658"/>
    <lineage>
        <taxon>Eukaryota</taxon>
        <taxon>Metazoa</taxon>
        <taxon>Ecdysozoa</taxon>
        <taxon>Nematoda</taxon>
        <taxon>Enoplea</taxon>
        <taxon>Dorylaimia</taxon>
        <taxon>Mermithida</taxon>
        <taxon>Mermithoidea</taxon>
        <taxon>Mermithidae</taxon>
        <taxon>Romanomermis</taxon>
    </lineage>
</organism>
<dbReference type="AlphaFoldDB" id="A0A915I608"/>
<evidence type="ECO:0000313" key="1">
    <source>
        <dbReference type="Proteomes" id="UP000887565"/>
    </source>
</evidence>
<reference evidence="2" key="1">
    <citation type="submission" date="2022-11" db="UniProtKB">
        <authorList>
            <consortium name="WormBaseParasite"/>
        </authorList>
    </citation>
    <scope>IDENTIFICATION</scope>
</reference>
<dbReference type="WBParaSite" id="nRc.2.0.1.t08809-RA">
    <property type="protein sequence ID" value="nRc.2.0.1.t08809-RA"/>
    <property type="gene ID" value="nRc.2.0.1.g08809"/>
</dbReference>
<sequence>MSTHNFDNKRPLMTLGCGRNGVNLLMRTFKNRHGTTVASDTYQICYFVEDQIFASQQTAFPFAEGLASCAADYRATTLYDVRGKVPVHFLNRIASKKHDKFTLISFSNDKHLASHVDAHANDGSYGGIHTWENDKAITALITNLRIPSSLIMLLY</sequence>
<accession>A0A915I608</accession>
<name>A0A915I608_ROMCU</name>
<proteinExistence type="predicted"/>
<protein>
    <submittedName>
        <fullName evidence="2">Uncharacterized protein</fullName>
    </submittedName>
</protein>
<dbReference type="Proteomes" id="UP000887565">
    <property type="component" value="Unplaced"/>
</dbReference>